<feature type="transmembrane region" description="Helical" evidence="1">
    <location>
        <begin position="311"/>
        <end position="329"/>
    </location>
</feature>
<sequence length="485" mass="51842">MPLAMFLALASWAIASPVGSSPDDDYHMASIWCAQGPREGLCGQGDTADERRVPEQVLEASQCYSFDATQAASCPQSDADDFVESDRGNFRGDYPPLYYLALSPFASPDVSFSVIVMRLVNAAVFVGLLTLAFGLVGRSLRGALLWGTAAAMVPLGMFLVASVNPSSWAITSAIITWLAVTAYFREDDRRRRIALIALALVGTIIGAGARGDSAVYSGLAIVVGTVLAFSPTRRFLRAAAAPALLVVVALIFFFASGHANAANPTTLADDGASAGEVWGLTLTNLTLLPQLWTGALGTAGLGWLDTFLPPLVWVPAIATYAAVLFWGLQQVGRRKGIALALVAASLVAIPMYILVHDQVYVGTYVQPRYVYPLMLILIMVSLTGLRRVELSTPQRWALVAALSIANGAALHTNLRRYVTGTDVGGANLESSIEWWWGLPFGPNVVWLAGTVAFSVSLIALAIWWGTQHTDRTRDAEPEIEPKVTA</sequence>
<feature type="transmembrane region" description="Helical" evidence="1">
    <location>
        <begin position="167"/>
        <end position="184"/>
    </location>
</feature>
<proteinExistence type="predicted"/>
<accession>A0A2M9CH35</accession>
<feature type="transmembrane region" description="Helical" evidence="1">
    <location>
        <begin position="193"/>
        <end position="209"/>
    </location>
</feature>
<keyword evidence="4" id="KW-1185">Reference proteome</keyword>
<dbReference type="InterPro" id="IPR018674">
    <property type="entry name" value="DUF2142_membrane"/>
</dbReference>
<evidence type="ECO:0000313" key="3">
    <source>
        <dbReference type="EMBL" id="PJJ71224.1"/>
    </source>
</evidence>
<organism evidence="3 4">
    <name type="scientific">Diaminobutyricimonas aerilata</name>
    <dbReference type="NCBI Taxonomy" id="1162967"/>
    <lineage>
        <taxon>Bacteria</taxon>
        <taxon>Bacillati</taxon>
        <taxon>Actinomycetota</taxon>
        <taxon>Actinomycetes</taxon>
        <taxon>Micrococcales</taxon>
        <taxon>Microbacteriaceae</taxon>
        <taxon>Diaminobutyricimonas</taxon>
    </lineage>
</organism>
<feature type="transmembrane region" description="Helical" evidence="1">
    <location>
        <begin position="444"/>
        <end position="464"/>
    </location>
</feature>
<keyword evidence="2" id="KW-0732">Signal</keyword>
<dbReference type="Proteomes" id="UP000228758">
    <property type="component" value="Unassembled WGS sequence"/>
</dbReference>
<feature type="transmembrane region" description="Helical" evidence="1">
    <location>
        <begin position="397"/>
        <end position="414"/>
    </location>
</feature>
<gene>
    <name evidence="3" type="ORF">CLV46_0766</name>
</gene>
<name>A0A2M9CH35_9MICO</name>
<feature type="transmembrane region" description="Helical" evidence="1">
    <location>
        <begin position="110"/>
        <end position="136"/>
    </location>
</feature>
<dbReference type="AlphaFoldDB" id="A0A2M9CH35"/>
<comment type="caution">
    <text evidence="3">The sequence shown here is derived from an EMBL/GenBank/DDBJ whole genome shotgun (WGS) entry which is preliminary data.</text>
</comment>
<protein>
    <submittedName>
        <fullName evidence="3">Putative membrane protein DUF2142</fullName>
    </submittedName>
</protein>
<keyword evidence="1" id="KW-0472">Membrane</keyword>
<feature type="chain" id="PRO_5039136380" evidence="2">
    <location>
        <begin position="16"/>
        <end position="485"/>
    </location>
</feature>
<feature type="transmembrane region" description="Helical" evidence="1">
    <location>
        <begin position="369"/>
        <end position="385"/>
    </location>
</feature>
<keyword evidence="1" id="KW-1133">Transmembrane helix</keyword>
<evidence type="ECO:0000313" key="4">
    <source>
        <dbReference type="Proteomes" id="UP000228758"/>
    </source>
</evidence>
<feature type="transmembrane region" description="Helical" evidence="1">
    <location>
        <begin position="336"/>
        <end position="354"/>
    </location>
</feature>
<feature type="transmembrane region" description="Helical" evidence="1">
    <location>
        <begin position="215"/>
        <end position="232"/>
    </location>
</feature>
<feature type="transmembrane region" description="Helical" evidence="1">
    <location>
        <begin position="143"/>
        <end position="161"/>
    </location>
</feature>
<reference evidence="3 4" key="1">
    <citation type="submission" date="2017-11" db="EMBL/GenBank/DDBJ databases">
        <title>Genomic Encyclopedia of Archaeal and Bacterial Type Strains, Phase II (KMG-II): From Individual Species to Whole Genera.</title>
        <authorList>
            <person name="Goeker M."/>
        </authorList>
    </citation>
    <scope>NUCLEOTIDE SEQUENCE [LARGE SCALE GENOMIC DNA]</scope>
    <source>
        <strain evidence="3 4">DSM 27393</strain>
    </source>
</reference>
<dbReference type="EMBL" id="PGFF01000001">
    <property type="protein sequence ID" value="PJJ71224.1"/>
    <property type="molecule type" value="Genomic_DNA"/>
</dbReference>
<keyword evidence="1" id="KW-0812">Transmembrane</keyword>
<evidence type="ECO:0000256" key="1">
    <source>
        <dbReference type="SAM" id="Phobius"/>
    </source>
</evidence>
<evidence type="ECO:0000256" key="2">
    <source>
        <dbReference type="SAM" id="SignalP"/>
    </source>
</evidence>
<dbReference type="Pfam" id="PF09913">
    <property type="entry name" value="DUF2142"/>
    <property type="match status" value="1"/>
</dbReference>
<feature type="signal peptide" evidence="2">
    <location>
        <begin position="1"/>
        <end position="15"/>
    </location>
</feature>
<feature type="transmembrane region" description="Helical" evidence="1">
    <location>
        <begin position="239"/>
        <end position="259"/>
    </location>
</feature>